<sequence length="138" mass="14828">MDAKKAINLARVVLTLGIIAFFLGFGAEISKPASGTPISGGVGTCTYPQYDSIVLGSLCAVSFLGFFILGLVCLFYIYNGVPIKALTWGTNLFFAFTVARADYLRSDPHYRPGGNRNETTSPKGLECNKIHPVLSEDA</sequence>
<dbReference type="EMBL" id="CM056810">
    <property type="protein sequence ID" value="KAJ8642643.1"/>
    <property type="molecule type" value="Genomic_DNA"/>
</dbReference>
<dbReference type="Proteomes" id="UP001234297">
    <property type="component" value="Chromosome 2"/>
</dbReference>
<evidence type="ECO:0000313" key="2">
    <source>
        <dbReference type="Proteomes" id="UP001234297"/>
    </source>
</evidence>
<name>A0ACC2MB27_PERAE</name>
<comment type="caution">
    <text evidence="1">The sequence shown here is derived from an EMBL/GenBank/DDBJ whole genome shotgun (WGS) entry which is preliminary data.</text>
</comment>
<organism evidence="1 2">
    <name type="scientific">Persea americana</name>
    <name type="common">Avocado</name>
    <dbReference type="NCBI Taxonomy" id="3435"/>
    <lineage>
        <taxon>Eukaryota</taxon>
        <taxon>Viridiplantae</taxon>
        <taxon>Streptophyta</taxon>
        <taxon>Embryophyta</taxon>
        <taxon>Tracheophyta</taxon>
        <taxon>Spermatophyta</taxon>
        <taxon>Magnoliopsida</taxon>
        <taxon>Magnoliidae</taxon>
        <taxon>Laurales</taxon>
        <taxon>Lauraceae</taxon>
        <taxon>Persea</taxon>
    </lineage>
</organism>
<keyword evidence="2" id="KW-1185">Reference proteome</keyword>
<protein>
    <submittedName>
        <fullName evidence="1">Uncharacterized protein</fullName>
    </submittedName>
</protein>
<evidence type="ECO:0000313" key="1">
    <source>
        <dbReference type="EMBL" id="KAJ8642643.1"/>
    </source>
</evidence>
<gene>
    <name evidence="1" type="ORF">MRB53_004391</name>
</gene>
<proteinExistence type="predicted"/>
<accession>A0ACC2MB27</accession>
<reference evidence="1 2" key="1">
    <citation type="journal article" date="2022" name="Hortic Res">
        <title>A haplotype resolved chromosomal level avocado genome allows analysis of novel avocado genes.</title>
        <authorList>
            <person name="Nath O."/>
            <person name="Fletcher S.J."/>
            <person name="Hayward A."/>
            <person name="Shaw L.M."/>
            <person name="Masouleh A.K."/>
            <person name="Furtado A."/>
            <person name="Henry R.J."/>
            <person name="Mitter N."/>
        </authorList>
    </citation>
    <scope>NUCLEOTIDE SEQUENCE [LARGE SCALE GENOMIC DNA]</scope>
    <source>
        <strain evidence="2">cv. Hass</strain>
    </source>
</reference>